<name>A0ABV7JIC9_9SPHI</name>
<proteinExistence type="predicted"/>
<sequence length="339" mass="39142">MSIHLRRLSTLFFVAFLWIGNLPAQDIGWQIGFHGFADNREYAKSGLYSQSILGMRIAPELIFSMDSAHFLHGGVNFLHEFGSVAAKDVVPTVYYNYRQQGHDFYIGMFPRKDLLAGYHRAILNDTLNYYRPNIEGLLWRYGNKIFRQQVWIDWTSRQTETEREQFMVGLSGRVNSGSLYLAHQITLWHDAGKKNNTDENETPVRDNGAAMLKIGIDLSELSFLDSLDISGGGIVSYDRLRSIYDWRTPKGVITDIYAEYRKIFIANTFYAGEGLDIAYGDRFYTSGLYDRLEIGWKPLQYKGLESQFTLSFHFTRGAVDNQQQFTLRYNIGKLYVTQR</sequence>
<reference evidence="2" key="1">
    <citation type="journal article" date="2019" name="Int. J. Syst. Evol. Microbiol.">
        <title>The Global Catalogue of Microorganisms (GCM) 10K type strain sequencing project: providing services to taxonomists for standard genome sequencing and annotation.</title>
        <authorList>
            <consortium name="The Broad Institute Genomics Platform"/>
            <consortium name="The Broad Institute Genome Sequencing Center for Infectious Disease"/>
            <person name="Wu L."/>
            <person name="Ma J."/>
        </authorList>
    </citation>
    <scope>NUCLEOTIDE SEQUENCE [LARGE SCALE GENOMIC DNA]</scope>
    <source>
        <strain evidence="2">KCTC 52416</strain>
    </source>
</reference>
<organism evidence="1 2">
    <name type="scientific">Parapedobacter deserti</name>
    <dbReference type="NCBI Taxonomy" id="1912957"/>
    <lineage>
        <taxon>Bacteria</taxon>
        <taxon>Pseudomonadati</taxon>
        <taxon>Bacteroidota</taxon>
        <taxon>Sphingobacteriia</taxon>
        <taxon>Sphingobacteriales</taxon>
        <taxon>Sphingobacteriaceae</taxon>
        <taxon>Parapedobacter</taxon>
    </lineage>
</organism>
<dbReference type="RefSeq" id="WP_379020197.1">
    <property type="nucleotide sequence ID" value="NZ_JBHRTA010000009.1"/>
</dbReference>
<comment type="caution">
    <text evidence="1">The sequence shown here is derived from an EMBL/GenBank/DDBJ whole genome shotgun (WGS) entry which is preliminary data.</text>
</comment>
<dbReference type="EMBL" id="JBHRTA010000009">
    <property type="protein sequence ID" value="MFC3196967.1"/>
    <property type="molecule type" value="Genomic_DNA"/>
</dbReference>
<evidence type="ECO:0000313" key="2">
    <source>
        <dbReference type="Proteomes" id="UP001595526"/>
    </source>
</evidence>
<protein>
    <recommendedName>
        <fullName evidence="3">Lipid A deacylase LpxR family protein</fullName>
    </recommendedName>
</protein>
<evidence type="ECO:0008006" key="3">
    <source>
        <dbReference type="Google" id="ProtNLM"/>
    </source>
</evidence>
<evidence type="ECO:0000313" key="1">
    <source>
        <dbReference type="EMBL" id="MFC3196967.1"/>
    </source>
</evidence>
<dbReference type="Proteomes" id="UP001595526">
    <property type="component" value="Unassembled WGS sequence"/>
</dbReference>
<accession>A0ABV7JIC9</accession>
<keyword evidence="2" id="KW-1185">Reference proteome</keyword>
<gene>
    <name evidence="1" type="ORF">ACFOET_05000</name>
</gene>